<accession>A0ABS2P989</accession>
<protein>
    <submittedName>
        <fullName evidence="3">Membrane protein SpoIIM required for sporulation</fullName>
    </submittedName>
</protein>
<dbReference type="Pfam" id="PF13273">
    <property type="entry name" value="DUF4064"/>
    <property type="match status" value="1"/>
</dbReference>
<organism evidence="3 4">
    <name type="scientific">Geomicrobium sediminis</name>
    <dbReference type="NCBI Taxonomy" id="1347788"/>
    <lineage>
        <taxon>Bacteria</taxon>
        <taxon>Bacillati</taxon>
        <taxon>Bacillota</taxon>
        <taxon>Bacilli</taxon>
        <taxon>Bacillales</taxon>
        <taxon>Geomicrobium</taxon>
    </lineage>
</organism>
<feature type="domain" description="DUF4064" evidence="2">
    <location>
        <begin position="2"/>
        <end position="115"/>
    </location>
</feature>
<comment type="caution">
    <text evidence="3">The sequence shown here is derived from an EMBL/GenBank/DDBJ whole genome shotgun (WGS) entry which is preliminary data.</text>
</comment>
<dbReference type="Proteomes" id="UP000741863">
    <property type="component" value="Unassembled WGS sequence"/>
</dbReference>
<keyword evidence="1" id="KW-0472">Membrane</keyword>
<keyword evidence="1" id="KW-1133">Transmembrane helix</keyword>
<dbReference type="EMBL" id="JAFBEC010000002">
    <property type="protein sequence ID" value="MBM7631645.1"/>
    <property type="molecule type" value="Genomic_DNA"/>
</dbReference>
<sequence>MKRTGEKILSWIGNVINILMVIVLGFAAISLSSLGGDFEQELMNELQNDPAVTGEDAQMAADMLGMMGSTFVGITWFAVIVMIVGTVLGIIGAIKITNNAKTAGILLLVAGGGMLLLTLGTTLIQSVLLIIAGIMCLARKPRVTVNNEPDPNSNPQP</sequence>
<dbReference type="RefSeq" id="WP_204695747.1">
    <property type="nucleotide sequence ID" value="NZ_JAFBEC010000002.1"/>
</dbReference>
<feature type="transmembrane region" description="Helical" evidence="1">
    <location>
        <begin position="106"/>
        <end position="135"/>
    </location>
</feature>
<evidence type="ECO:0000313" key="4">
    <source>
        <dbReference type="Proteomes" id="UP000741863"/>
    </source>
</evidence>
<keyword evidence="4" id="KW-1185">Reference proteome</keyword>
<evidence type="ECO:0000259" key="2">
    <source>
        <dbReference type="Pfam" id="PF13273"/>
    </source>
</evidence>
<feature type="transmembrane region" description="Helical" evidence="1">
    <location>
        <begin position="12"/>
        <end position="34"/>
    </location>
</feature>
<feature type="transmembrane region" description="Helical" evidence="1">
    <location>
        <begin position="71"/>
        <end position="94"/>
    </location>
</feature>
<reference evidence="3 4" key="1">
    <citation type="submission" date="2021-01" db="EMBL/GenBank/DDBJ databases">
        <title>Genomic Encyclopedia of Type Strains, Phase IV (KMG-IV): sequencing the most valuable type-strain genomes for metagenomic binning, comparative biology and taxonomic classification.</title>
        <authorList>
            <person name="Goeker M."/>
        </authorList>
    </citation>
    <scope>NUCLEOTIDE SEQUENCE [LARGE SCALE GENOMIC DNA]</scope>
    <source>
        <strain evidence="3 4">DSM 25540</strain>
    </source>
</reference>
<keyword evidence="1" id="KW-0812">Transmembrane</keyword>
<proteinExistence type="predicted"/>
<evidence type="ECO:0000313" key="3">
    <source>
        <dbReference type="EMBL" id="MBM7631645.1"/>
    </source>
</evidence>
<gene>
    <name evidence="3" type="ORF">JOD17_000737</name>
</gene>
<name>A0ABS2P989_9BACL</name>
<evidence type="ECO:0000256" key="1">
    <source>
        <dbReference type="SAM" id="Phobius"/>
    </source>
</evidence>
<dbReference type="InterPro" id="IPR025273">
    <property type="entry name" value="DUF4064"/>
</dbReference>